<proteinExistence type="predicted"/>
<feature type="non-terminal residue" evidence="1">
    <location>
        <position position="1"/>
    </location>
</feature>
<comment type="caution">
    <text evidence="1">The sequence shown here is derived from an EMBL/GenBank/DDBJ whole genome shotgun (WGS) entry which is preliminary data.</text>
</comment>
<dbReference type="Proteomes" id="UP000004471">
    <property type="component" value="Unassembled WGS sequence"/>
</dbReference>
<accession>F3G191</accession>
<protein>
    <recommendedName>
        <fullName evidence="3">Amino acid adenylation</fullName>
    </recommendedName>
</protein>
<organism evidence="1 2">
    <name type="scientific">Pseudomonas syringae pv. japonica str. M301072</name>
    <dbReference type="NCBI Taxonomy" id="629262"/>
    <lineage>
        <taxon>Bacteria</taxon>
        <taxon>Pseudomonadati</taxon>
        <taxon>Pseudomonadota</taxon>
        <taxon>Gammaproteobacteria</taxon>
        <taxon>Pseudomonadales</taxon>
        <taxon>Pseudomonadaceae</taxon>
        <taxon>Pseudomonas</taxon>
        <taxon>Pseudomonas syringae</taxon>
    </lineage>
</organism>
<evidence type="ECO:0000313" key="1">
    <source>
        <dbReference type="EMBL" id="EGH36233.1"/>
    </source>
</evidence>
<reference evidence="1 2" key="1">
    <citation type="journal article" date="2011" name="PLoS Pathog.">
        <title>Dynamic evolution of pathogenicity revealed by sequencing and comparative genomics of 19 Pseudomonas syringae isolates.</title>
        <authorList>
            <person name="Baltrus D.A."/>
            <person name="Nishimura M.T."/>
            <person name="Romanchuk A."/>
            <person name="Chang J.H."/>
            <person name="Mukhtar M.S."/>
            <person name="Cherkis K."/>
            <person name="Roach J."/>
            <person name="Grant S.R."/>
            <person name="Jones C.D."/>
            <person name="Dangl J.L."/>
        </authorList>
    </citation>
    <scope>NUCLEOTIDE SEQUENCE [LARGE SCALE GENOMIC DNA]</scope>
    <source>
        <strain evidence="2">M301072PT</strain>
    </source>
</reference>
<evidence type="ECO:0000313" key="2">
    <source>
        <dbReference type="Proteomes" id="UP000004471"/>
    </source>
</evidence>
<gene>
    <name evidence="1" type="ORF">PSYJA_47053</name>
</gene>
<dbReference type="AlphaFoldDB" id="F3G191"/>
<name>F3G191_PSESX</name>
<sequence>IGAQRVCNYMQAALESLVHVLEHAPQAPLHRFSV</sequence>
<dbReference type="EMBL" id="AEAH01004596">
    <property type="protein sequence ID" value="EGH36233.1"/>
    <property type="molecule type" value="Genomic_DNA"/>
</dbReference>
<evidence type="ECO:0008006" key="3">
    <source>
        <dbReference type="Google" id="ProtNLM"/>
    </source>
</evidence>
<feature type="non-terminal residue" evidence="1">
    <location>
        <position position="34"/>
    </location>
</feature>